<evidence type="ECO:0000256" key="6">
    <source>
        <dbReference type="ARBA" id="ARBA00023242"/>
    </source>
</evidence>
<gene>
    <name evidence="9" type="ORF">CANCADRAFT_24611</name>
</gene>
<dbReference type="GO" id="GO:0000785">
    <property type="term" value="C:chromatin"/>
    <property type="evidence" value="ECO:0007669"/>
    <property type="project" value="TreeGrafter"/>
</dbReference>
<dbReference type="SMART" id="SM00355">
    <property type="entry name" value="ZnF_C2H2"/>
    <property type="match status" value="2"/>
</dbReference>
<keyword evidence="4 7" id="KW-0863">Zinc-finger</keyword>
<dbReference type="InterPro" id="IPR013087">
    <property type="entry name" value="Znf_C2H2_type"/>
</dbReference>
<dbReference type="GO" id="GO:0000978">
    <property type="term" value="F:RNA polymerase II cis-regulatory region sequence-specific DNA binding"/>
    <property type="evidence" value="ECO:0007669"/>
    <property type="project" value="InterPro"/>
</dbReference>
<evidence type="ECO:0000256" key="4">
    <source>
        <dbReference type="ARBA" id="ARBA00022771"/>
    </source>
</evidence>
<dbReference type="PROSITE" id="PS50157">
    <property type="entry name" value="ZINC_FINGER_C2H2_2"/>
    <property type="match status" value="2"/>
</dbReference>
<reference evidence="10" key="1">
    <citation type="submission" date="2016-02" db="EMBL/GenBank/DDBJ databases">
        <title>Comparative genomics of biotechnologically important yeasts.</title>
        <authorList>
            <consortium name="DOE Joint Genome Institute"/>
            <person name="Riley R."/>
            <person name="Haridas S."/>
            <person name="Wolfe K.H."/>
            <person name="Lopes M.R."/>
            <person name="Hittinger C.T."/>
            <person name="Goker M."/>
            <person name="Salamov A."/>
            <person name="Wisecaver J."/>
            <person name="Long T.M."/>
            <person name="Aerts A.L."/>
            <person name="Barry K."/>
            <person name="Choi C."/>
            <person name="Clum A."/>
            <person name="Coughlan A.Y."/>
            <person name="Deshpande S."/>
            <person name="Douglass A.P."/>
            <person name="Hanson S.J."/>
            <person name="Klenk H.-P."/>
            <person name="Labutti K."/>
            <person name="Lapidus A."/>
            <person name="Lindquist E."/>
            <person name="Lipzen A."/>
            <person name="Meier-Kolthoff J.P."/>
            <person name="Ohm R.A."/>
            <person name="Otillar R.P."/>
            <person name="Pangilinan J."/>
            <person name="Peng Y."/>
            <person name="Rokas A."/>
            <person name="Rosa C.A."/>
            <person name="Scheuner C."/>
            <person name="Sibirny A.A."/>
            <person name="Slot J.C."/>
            <person name="Stielow J.B."/>
            <person name="Sun H."/>
            <person name="Kurtzman C.P."/>
            <person name="Blackwell M."/>
            <person name="Jeffries T.W."/>
            <person name="Grigoriev I.V."/>
        </authorList>
    </citation>
    <scope>NUCLEOTIDE SEQUENCE [LARGE SCALE GENOMIC DNA]</scope>
    <source>
        <strain evidence="10">NRRL Y-17796</strain>
    </source>
</reference>
<dbReference type="SUPFAM" id="SSF57667">
    <property type="entry name" value="beta-beta-alpha zinc fingers"/>
    <property type="match status" value="1"/>
</dbReference>
<feature type="domain" description="C2H2-type" evidence="8">
    <location>
        <begin position="51"/>
        <end position="74"/>
    </location>
</feature>
<sequence length="74" mass="8598">MSTDPQPAVGRKRGRSPKVFRCSGYGDCNMSFTRSEHLARHVRKHTGERPFKCSVCARMFSRMDNLRQHRHAVH</sequence>
<dbReference type="OrthoDB" id="10018191at2759"/>
<keyword evidence="2" id="KW-0479">Metal-binding</keyword>
<dbReference type="FunFam" id="3.30.160.60:FF:000072">
    <property type="entry name" value="zinc finger protein 143 isoform X1"/>
    <property type="match status" value="1"/>
</dbReference>
<evidence type="ECO:0000256" key="2">
    <source>
        <dbReference type="ARBA" id="ARBA00022723"/>
    </source>
</evidence>
<organism evidence="9 10">
    <name type="scientific">Tortispora caseinolytica NRRL Y-17796</name>
    <dbReference type="NCBI Taxonomy" id="767744"/>
    <lineage>
        <taxon>Eukaryota</taxon>
        <taxon>Fungi</taxon>
        <taxon>Dikarya</taxon>
        <taxon>Ascomycota</taxon>
        <taxon>Saccharomycotina</taxon>
        <taxon>Trigonopsidomycetes</taxon>
        <taxon>Trigonopsidales</taxon>
        <taxon>Trigonopsidaceae</taxon>
        <taxon>Tortispora</taxon>
    </lineage>
</organism>
<proteinExistence type="predicted"/>
<dbReference type="Pfam" id="PF00096">
    <property type="entry name" value="zf-C2H2"/>
    <property type="match status" value="2"/>
</dbReference>
<feature type="domain" description="C2H2-type" evidence="8">
    <location>
        <begin position="20"/>
        <end position="50"/>
    </location>
</feature>
<feature type="non-terminal residue" evidence="9">
    <location>
        <position position="74"/>
    </location>
</feature>
<evidence type="ECO:0000259" key="8">
    <source>
        <dbReference type="PROSITE" id="PS50157"/>
    </source>
</evidence>
<keyword evidence="10" id="KW-1185">Reference proteome</keyword>
<dbReference type="PROSITE" id="PS00028">
    <property type="entry name" value="ZINC_FINGER_C2H2_1"/>
    <property type="match status" value="1"/>
</dbReference>
<evidence type="ECO:0000313" key="9">
    <source>
        <dbReference type="EMBL" id="ODV90903.1"/>
    </source>
</evidence>
<keyword evidence="5" id="KW-0862">Zinc</keyword>
<dbReference type="EMBL" id="KV453842">
    <property type="protein sequence ID" value="ODV90903.1"/>
    <property type="molecule type" value="Genomic_DNA"/>
</dbReference>
<keyword evidence="6" id="KW-0539">Nucleus</keyword>
<dbReference type="InterPro" id="IPR036236">
    <property type="entry name" value="Znf_C2H2_sf"/>
</dbReference>
<accession>A0A1E4TGR2</accession>
<dbReference type="GO" id="GO:0008270">
    <property type="term" value="F:zinc ion binding"/>
    <property type="evidence" value="ECO:0007669"/>
    <property type="project" value="UniProtKB-KW"/>
</dbReference>
<evidence type="ECO:0000313" key="10">
    <source>
        <dbReference type="Proteomes" id="UP000095023"/>
    </source>
</evidence>
<evidence type="ECO:0000256" key="3">
    <source>
        <dbReference type="ARBA" id="ARBA00022737"/>
    </source>
</evidence>
<dbReference type="PANTHER" id="PTHR40626">
    <property type="entry name" value="MIP31509P"/>
    <property type="match status" value="1"/>
</dbReference>
<dbReference type="FunFam" id="3.30.160.60:FF:000358">
    <property type="entry name" value="zinc finger protein 24"/>
    <property type="match status" value="1"/>
</dbReference>
<comment type="subcellular location">
    <subcellularLocation>
        <location evidence="1">Nucleus</location>
    </subcellularLocation>
</comment>
<evidence type="ECO:0000256" key="5">
    <source>
        <dbReference type="ARBA" id="ARBA00022833"/>
    </source>
</evidence>
<keyword evidence="3" id="KW-0677">Repeat</keyword>
<dbReference type="GO" id="GO:0005634">
    <property type="term" value="C:nucleus"/>
    <property type="evidence" value="ECO:0007669"/>
    <property type="project" value="UniProtKB-SubCell"/>
</dbReference>
<dbReference type="PANTHER" id="PTHR40626:SF32">
    <property type="entry name" value="ZINC FINGER PROTEIN RST2"/>
    <property type="match status" value="1"/>
</dbReference>
<protein>
    <recommendedName>
        <fullName evidence="8">C2H2-type domain-containing protein</fullName>
    </recommendedName>
</protein>
<name>A0A1E4TGR2_9ASCO</name>
<evidence type="ECO:0000256" key="7">
    <source>
        <dbReference type="PROSITE-ProRule" id="PRU00042"/>
    </source>
</evidence>
<evidence type="ECO:0000256" key="1">
    <source>
        <dbReference type="ARBA" id="ARBA00004123"/>
    </source>
</evidence>
<dbReference type="Proteomes" id="UP000095023">
    <property type="component" value="Unassembled WGS sequence"/>
</dbReference>
<dbReference type="InterPro" id="IPR051059">
    <property type="entry name" value="VerF-like"/>
</dbReference>
<dbReference type="Gene3D" id="3.30.160.60">
    <property type="entry name" value="Classic Zinc Finger"/>
    <property type="match status" value="2"/>
</dbReference>
<dbReference type="AlphaFoldDB" id="A0A1E4TGR2"/>
<dbReference type="GO" id="GO:0000981">
    <property type="term" value="F:DNA-binding transcription factor activity, RNA polymerase II-specific"/>
    <property type="evidence" value="ECO:0007669"/>
    <property type="project" value="InterPro"/>
</dbReference>